<reference evidence="1" key="1">
    <citation type="submission" date="2019-08" db="EMBL/GenBank/DDBJ databases">
        <authorList>
            <person name="Kucharzyk K."/>
            <person name="Murdoch R.W."/>
            <person name="Higgins S."/>
            <person name="Loffler F."/>
        </authorList>
    </citation>
    <scope>NUCLEOTIDE SEQUENCE</scope>
</reference>
<evidence type="ECO:0000313" key="1">
    <source>
        <dbReference type="EMBL" id="MPM78577.1"/>
    </source>
</evidence>
<comment type="caution">
    <text evidence="1">The sequence shown here is derived from an EMBL/GenBank/DDBJ whole genome shotgun (WGS) entry which is preliminary data.</text>
</comment>
<sequence length="76" mass="8126">MKLSAIGLHVFHIRGTVSPAAEQSAGFGVDRQGLELLITALAVVSLAHVLQFAERRCALVPEGADYVVRVRVLTVT</sequence>
<name>A0A645CNT1_9ZZZZ</name>
<dbReference type="AlphaFoldDB" id="A0A645CNT1"/>
<organism evidence="1">
    <name type="scientific">bioreactor metagenome</name>
    <dbReference type="NCBI Taxonomy" id="1076179"/>
    <lineage>
        <taxon>unclassified sequences</taxon>
        <taxon>metagenomes</taxon>
        <taxon>ecological metagenomes</taxon>
    </lineage>
</organism>
<gene>
    <name evidence="1" type="ORF">SDC9_125588</name>
</gene>
<accession>A0A645CNT1</accession>
<proteinExistence type="predicted"/>
<protein>
    <submittedName>
        <fullName evidence="1">Uncharacterized protein</fullName>
    </submittedName>
</protein>
<dbReference type="EMBL" id="VSSQ01028743">
    <property type="protein sequence ID" value="MPM78577.1"/>
    <property type="molecule type" value="Genomic_DNA"/>
</dbReference>